<evidence type="ECO:0000259" key="7">
    <source>
        <dbReference type="PROSITE" id="PS50249"/>
    </source>
</evidence>
<dbReference type="InterPro" id="IPR045886">
    <property type="entry name" value="ThiF/MoeB/HesA"/>
</dbReference>
<dbReference type="Pfam" id="PF14464">
    <property type="entry name" value="Prok-JAB"/>
    <property type="match status" value="1"/>
</dbReference>
<evidence type="ECO:0000313" key="8">
    <source>
        <dbReference type="EMBL" id="MDT8999862.1"/>
    </source>
</evidence>
<sequence length="617" mass="66502">MAEALRLSPALRQQLRELALDAYPHEACAALLGPVGALGVSQVLPLPNSATDSKQCFAIAADELLRASRLARAQGLELNGFFHSHPEGDARPSLADLTQGPSWAGYLQLIMAIDASGRHELRAYQTASDCWHEQAIHGDSPMATVIIPTPLRSYAQGQAQVQAEGQTVAEVLQALVQHCSALQQQLFNDEGQLRRFINLFINDEDVRLHEGLHTAVQAGDRLEILPAIAGGISFPEWRGQLQQTLPQVDVGELLAARSSGQAPVLIDVRTDEEWAQGHIPDALHLDRGFLEVKVESLVPDKQTPLLVCCESGTRSLFAALALQTLGYARVANLRGGLKAWKELGQPLIQPRLLRQDQRRRYLRHLAIPEVGEAGQLKLLSARVLMIGAGGLGCPAALYLAAAGVGRLGIVDNDVVDESNLQRQVLHSHERVGMAKTTSARLAIEALNPDVEVIEHQQRLLAADALALLQDYDLVIDGSDNFATRYLINDACVQLGKPFVHGSVFRFEGQVSVFWPGHGPCYRCLHPEPPPPALAPSCAEAGVLGVLPGVIGLLQATEAIKLLLGQGEALLGRSLRYDALAARFRELRYAVDPHCSCQASGAGFSALIDMDAAVCALG</sequence>
<dbReference type="SMART" id="SM00232">
    <property type="entry name" value="JAB_MPN"/>
    <property type="match status" value="1"/>
</dbReference>
<keyword evidence="5" id="KW-0482">Metalloprotease</keyword>
<keyword evidence="4" id="KW-0862">Zinc</keyword>
<dbReference type="InterPro" id="IPR054834">
    <property type="entry name" value="SAMP1_3"/>
</dbReference>
<dbReference type="SMART" id="SM00450">
    <property type="entry name" value="RHOD"/>
    <property type="match status" value="1"/>
</dbReference>
<dbReference type="Pfam" id="PF02597">
    <property type="entry name" value="ThiS"/>
    <property type="match status" value="1"/>
</dbReference>
<dbReference type="NCBIfam" id="NF006444">
    <property type="entry name" value="PRK08762.1"/>
    <property type="match status" value="1"/>
</dbReference>
<dbReference type="Gene3D" id="3.40.50.720">
    <property type="entry name" value="NAD(P)-binding Rossmann-like Domain"/>
    <property type="match status" value="1"/>
</dbReference>
<keyword evidence="8" id="KW-0548">Nucleotidyltransferase</keyword>
<dbReference type="PANTHER" id="PTHR10953:SF102">
    <property type="entry name" value="ADENYLYLTRANSFERASE AND SULFURTRANSFERASE MOCS3"/>
    <property type="match status" value="1"/>
</dbReference>
<evidence type="ECO:0000256" key="1">
    <source>
        <dbReference type="ARBA" id="ARBA00022670"/>
    </source>
</evidence>
<evidence type="ECO:0000256" key="2">
    <source>
        <dbReference type="ARBA" id="ARBA00022723"/>
    </source>
</evidence>
<keyword evidence="1" id="KW-0645">Protease</keyword>
<dbReference type="PROSITE" id="PS50249">
    <property type="entry name" value="MPN"/>
    <property type="match status" value="1"/>
</dbReference>
<name>A0ABU3PC11_9BURK</name>
<evidence type="ECO:0000259" key="6">
    <source>
        <dbReference type="PROSITE" id="PS50206"/>
    </source>
</evidence>
<dbReference type="EMBL" id="JAVXZY010000004">
    <property type="protein sequence ID" value="MDT8999862.1"/>
    <property type="molecule type" value="Genomic_DNA"/>
</dbReference>
<dbReference type="PROSITE" id="PS50206">
    <property type="entry name" value="RHODANESE_3"/>
    <property type="match status" value="1"/>
</dbReference>
<evidence type="ECO:0000256" key="4">
    <source>
        <dbReference type="ARBA" id="ARBA00022833"/>
    </source>
</evidence>
<dbReference type="Pfam" id="PF00899">
    <property type="entry name" value="ThiF"/>
    <property type="match status" value="1"/>
</dbReference>
<gene>
    <name evidence="8" type="primary">moeB</name>
    <name evidence="8" type="ORF">RQP53_11335</name>
</gene>
<dbReference type="InterPro" id="IPR036873">
    <property type="entry name" value="Rhodanese-like_dom_sf"/>
</dbReference>
<evidence type="ECO:0000256" key="3">
    <source>
        <dbReference type="ARBA" id="ARBA00022801"/>
    </source>
</evidence>
<dbReference type="InterPro" id="IPR016155">
    <property type="entry name" value="Mopterin_synth/thiamin_S_b"/>
</dbReference>
<dbReference type="Gene3D" id="3.10.20.30">
    <property type="match status" value="1"/>
</dbReference>
<dbReference type="InterPro" id="IPR028090">
    <property type="entry name" value="JAB_dom_prok"/>
</dbReference>
<dbReference type="SUPFAM" id="SSF102712">
    <property type="entry name" value="JAB1/MPN domain"/>
    <property type="match status" value="1"/>
</dbReference>
<dbReference type="SUPFAM" id="SSF69572">
    <property type="entry name" value="Activating enzymes of the ubiquitin-like proteins"/>
    <property type="match status" value="1"/>
</dbReference>
<feature type="domain" description="Rhodanese" evidence="6">
    <location>
        <begin position="259"/>
        <end position="349"/>
    </location>
</feature>
<dbReference type="GO" id="GO:0016779">
    <property type="term" value="F:nucleotidyltransferase activity"/>
    <property type="evidence" value="ECO:0007669"/>
    <property type="project" value="UniProtKB-KW"/>
</dbReference>
<organism evidence="8 9">
    <name type="scientific">Roseateles aquae</name>
    <dbReference type="NCBI Taxonomy" id="3077235"/>
    <lineage>
        <taxon>Bacteria</taxon>
        <taxon>Pseudomonadati</taxon>
        <taxon>Pseudomonadota</taxon>
        <taxon>Betaproteobacteria</taxon>
        <taxon>Burkholderiales</taxon>
        <taxon>Sphaerotilaceae</taxon>
        <taxon>Roseateles</taxon>
    </lineage>
</organism>
<dbReference type="InterPro" id="IPR037518">
    <property type="entry name" value="MPN"/>
</dbReference>
<dbReference type="InterPro" id="IPR001763">
    <property type="entry name" value="Rhodanese-like_dom"/>
</dbReference>
<dbReference type="Proteomes" id="UP001246372">
    <property type="component" value="Unassembled WGS sequence"/>
</dbReference>
<dbReference type="CDD" id="cd08070">
    <property type="entry name" value="MPN_like"/>
    <property type="match status" value="1"/>
</dbReference>
<keyword evidence="3" id="KW-0378">Hydrolase</keyword>
<comment type="caution">
    <text evidence="8">The sequence shown here is derived from an EMBL/GenBank/DDBJ whole genome shotgun (WGS) entry which is preliminary data.</text>
</comment>
<dbReference type="InterPro" id="IPR000555">
    <property type="entry name" value="JAMM/MPN+_dom"/>
</dbReference>
<dbReference type="Pfam" id="PF00581">
    <property type="entry name" value="Rhodanese"/>
    <property type="match status" value="1"/>
</dbReference>
<dbReference type="NCBIfam" id="NF041918">
    <property type="entry name" value="SAMP1"/>
    <property type="match status" value="1"/>
</dbReference>
<protein>
    <submittedName>
        <fullName evidence="8">Molybdopterin-synthase adenylyltransferase MoeB</fullName>
    </submittedName>
</protein>
<accession>A0ABU3PC11</accession>
<dbReference type="SUPFAM" id="SSF54285">
    <property type="entry name" value="MoaD/ThiS"/>
    <property type="match status" value="1"/>
</dbReference>
<evidence type="ECO:0000313" key="9">
    <source>
        <dbReference type="Proteomes" id="UP001246372"/>
    </source>
</evidence>
<dbReference type="RefSeq" id="WP_315650427.1">
    <property type="nucleotide sequence ID" value="NZ_JAVXZY010000004.1"/>
</dbReference>
<evidence type="ECO:0000256" key="5">
    <source>
        <dbReference type="ARBA" id="ARBA00023049"/>
    </source>
</evidence>
<dbReference type="Gene3D" id="3.40.250.10">
    <property type="entry name" value="Rhodanese-like domain"/>
    <property type="match status" value="1"/>
</dbReference>
<dbReference type="CDD" id="cd00158">
    <property type="entry name" value="RHOD"/>
    <property type="match status" value="1"/>
</dbReference>
<proteinExistence type="predicted"/>
<feature type="domain" description="MPN" evidence="7">
    <location>
        <begin position="5"/>
        <end position="130"/>
    </location>
</feature>
<dbReference type="InterPro" id="IPR003749">
    <property type="entry name" value="ThiS/MoaD-like"/>
</dbReference>
<dbReference type="InterPro" id="IPR035985">
    <property type="entry name" value="Ubiquitin-activating_enz"/>
</dbReference>
<dbReference type="PANTHER" id="PTHR10953">
    <property type="entry name" value="UBIQUITIN-ACTIVATING ENZYME E1"/>
    <property type="match status" value="1"/>
</dbReference>
<dbReference type="InterPro" id="IPR012675">
    <property type="entry name" value="Beta-grasp_dom_sf"/>
</dbReference>
<dbReference type="InterPro" id="IPR000594">
    <property type="entry name" value="ThiF_NAD_FAD-bd"/>
</dbReference>
<dbReference type="NCBIfam" id="NF004281">
    <property type="entry name" value="PRK05690.1"/>
    <property type="match status" value="1"/>
</dbReference>
<reference evidence="8" key="1">
    <citation type="submission" date="2023-09" db="EMBL/GenBank/DDBJ databases">
        <title>Paucibacter sp. APW11 Genome sequencing and assembly.</title>
        <authorList>
            <person name="Kim I."/>
        </authorList>
    </citation>
    <scope>NUCLEOTIDE SEQUENCE</scope>
    <source>
        <strain evidence="8">APW11</strain>
    </source>
</reference>
<keyword evidence="9" id="KW-1185">Reference proteome</keyword>
<dbReference type="Gene3D" id="3.40.140.10">
    <property type="entry name" value="Cytidine Deaminase, domain 2"/>
    <property type="match status" value="1"/>
</dbReference>
<keyword evidence="8" id="KW-0808">Transferase</keyword>
<dbReference type="CDD" id="cd00757">
    <property type="entry name" value="ThiF_MoeB_HesA_family"/>
    <property type="match status" value="1"/>
</dbReference>
<dbReference type="SUPFAM" id="SSF52821">
    <property type="entry name" value="Rhodanese/Cell cycle control phosphatase"/>
    <property type="match status" value="1"/>
</dbReference>
<keyword evidence="2" id="KW-0479">Metal-binding</keyword>